<accession>L8JEL0</accession>
<organism evidence="1 2">
    <name type="scientific">Photobacterium marinum</name>
    <dbReference type="NCBI Taxonomy" id="1056511"/>
    <lineage>
        <taxon>Bacteria</taxon>
        <taxon>Pseudomonadati</taxon>
        <taxon>Pseudomonadota</taxon>
        <taxon>Gammaproteobacteria</taxon>
        <taxon>Vibrionales</taxon>
        <taxon>Vibrionaceae</taxon>
        <taxon>Photobacterium</taxon>
    </lineage>
</organism>
<dbReference type="PATRIC" id="fig|1056511.3.peg.2432"/>
<dbReference type="Proteomes" id="UP000011134">
    <property type="component" value="Unassembled WGS sequence"/>
</dbReference>
<evidence type="ECO:0000313" key="2">
    <source>
        <dbReference type="Proteomes" id="UP000011134"/>
    </source>
</evidence>
<name>L8JEL0_9GAMM</name>
<reference evidence="1 2" key="1">
    <citation type="submission" date="2012-12" db="EMBL/GenBank/DDBJ databases">
        <title>Genome Assembly of Photobacterium sp. AK15.</title>
        <authorList>
            <person name="Khatri I."/>
            <person name="Vaidya B."/>
            <person name="Srinivas T.N.R."/>
            <person name="Subramanian S."/>
            <person name="Pinnaka A."/>
        </authorList>
    </citation>
    <scope>NUCLEOTIDE SEQUENCE [LARGE SCALE GENOMIC DNA]</scope>
    <source>
        <strain evidence="1 2">AK15</strain>
    </source>
</reference>
<sequence>MEYSIDYQYLPRGRTRPIDSGEVVGIKLDDKSGVVVLPNVGDFVHIDNSLDIDGRESFSGKVKSKLFSYLRSSNGKVYCHVNIVVEDDEESNWESLIKE</sequence>
<dbReference type="RefSeq" id="WP_007465970.1">
    <property type="nucleotide sequence ID" value="NZ_AMZO01000016.1"/>
</dbReference>
<proteinExistence type="predicted"/>
<protein>
    <submittedName>
        <fullName evidence="1">Uncharacterized protein</fullName>
    </submittedName>
</protein>
<dbReference type="AlphaFoldDB" id="L8JEL0"/>
<evidence type="ECO:0000313" key="1">
    <source>
        <dbReference type="EMBL" id="ELR65852.1"/>
    </source>
</evidence>
<dbReference type="EMBL" id="AMZO01000016">
    <property type="protein sequence ID" value="ELR65852.1"/>
    <property type="molecule type" value="Genomic_DNA"/>
</dbReference>
<keyword evidence="2" id="KW-1185">Reference proteome</keyword>
<comment type="caution">
    <text evidence="1">The sequence shown here is derived from an EMBL/GenBank/DDBJ whole genome shotgun (WGS) entry which is preliminary data.</text>
</comment>
<gene>
    <name evidence="1" type="ORF">C942_00939</name>
</gene>
<dbReference type="OrthoDB" id="8481194at2"/>